<accession>A0ABV3S7F3</accession>
<reference evidence="1 2" key="1">
    <citation type="submission" date="2024-02" db="EMBL/GenBank/DDBJ databases">
        <title>New especies of Spiribacter isolated from saline water.</title>
        <authorList>
            <person name="Leon M.J."/>
            <person name="De La Haba R."/>
            <person name="Sanchez-Porro C."/>
            <person name="Ventosa A."/>
        </authorList>
    </citation>
    <scope>NUCLEOTIDE SEQUENCE [LARGE SCALE GENOMIC DNA]</scope>
    <source>
        <strain evidence="2">ag22IC4-227</strain>
    </source>
</reference>
<gene>
    <name evidence="1" type="ORF">V6X64_03470</name>
</gene>
<comment type="caution">
    <text evidence="1">The sequence shown here is derived from an EMBL/GenBank/DDBJ whole genome shotgun (WGS) entry which is preliminary data.</text>
</comment>
<dbReference type="EMBL" id="JBAKFJ010000001">
    <property type="protein sequence ID" value="MEX0386056.1"/>
    <property type="molecule type" value="Genomic_DNA"/>
</dbReference>
<name>A0ABV3S7F3_9GAMM</name>
<evidence type="ECO:0000313" key="1">
    <source>
        <dbReference type="EMBL" id="MEX0386056.1"/>
    </source>
</evidence>
<keyword evidence="2" id="KW-1185">Reference proteome</keyword>
<proteinExistence type="predicted"/>
<dbReference type="Proteomes" id="UP001556653">
    <property type="component" value="Unassembled WGS sequence"/>
</dbReference>
<sequence>MMADLIRGYVRAPWVEQLDFNSLEKVNGSYISYEDLRRSGQLSADGLLPPVLPVVLYRGSAPWQEPRNITELIDGIPGGLEIYRPYLQYLLLDERRFAEAGQLAARNLTSALFELECSREPADVERVLARLVDWLQRPEQMPLRRSFTIWIKRVLLPGRIRGVDFESLSDLQEVRGMLSERVEEWTQNWKEQGLQEGRRIGIEEGIQQGERTLLMRLVEHKFGPEALEVHRYRIEAADGETLLKWSDRLLTAENADQLFAG</sequence>
<organism evidence="1 2">
    <name type="scientific">Spiribacter onubensis</name>
    <dbReference type="NCBI Taxonomy" id="3122420"/>
    <lineage>
        <taxon>Bacteria</taxon>
        <taxon>Pseudomonadati</taxon>
        <taxon>Pseudomonadota</taxon>
        <taxon>Gammaproteobacteria</taxon>
        <taxon>Chromatiales</taxon>
        <taxon>Ectothiorhodospiraceae</taxon>
        <taxon>Spiribacter</taxon>
    </lineage>
</organism>
<evidence type="ECO:0000313" key="2">
    <source>
        <dbReference type="Proteomes" id="UP001556653"/>
    </source>
</evidence>
<dbReference type="RefSeq" id="WP_367966535.1">
    <property type="nucleotide sequence ID" value="NZ_JBAKFJ010000001.1"/>
</dbReference>
<protein>
    <submittedName>
        <fullName evidence="1">Transposase</fullName>
    </submittedName>
</protein>